<evidence type="ECO:0000313" key="3">
    <source>
        <dbReference type="Proteomes" id="UP000322225"/>
    </source>
</evidence>
<gene>
    <name evidence="2" type="ORF">CI109_103018</name>
</gene>
<dbReference type="Proteomes" id="UP000322225">
    <property type="component" value="Chromosome 5"/>
</dbReference>
<keyword evidence="3" id="KW-1185">Reference proteome</keyword>
<evidence type="ECO:0000256" key="1">
    <source>
        <dbReference type="SAM" id="MobiDB-lite"/>
    </source>
</evidence>
<accession>A0AAJ8MWG4</accession>
<feature type="region of interest" description="Disordered" evidence="1">
    <location>
        <begin position="1"/>
        <end position="63"/>
    </location>
</feature>
<sequence length="375" mass="41402">MLTKYLPHPILTQKSGTESDNDDKHDTIKMTILNTSSSSSPSSSVSSASSLSSSSTSTTSSPCTSFDVVLLPQPRPHPLILDDEQVWQAWFDYPAKQEMTLHRWAQNLQSELREYILSLSPSPTKHQIAHLLHLSHRTAAALKILILGSILLVRGITPGPLIGKTLFTTLLGERYNDTTMFDTKSNGDEGMRLVENERMLSRSVIEASKLKENGDLLSSMGRLSAALEHYGLALVRLTPWNPSIISIELSQQTGFAELDHTIVLAIAHISLSMTISLPPWRRNHLTKTGTRLHRLTQASCDYIRSCSYPFSPSPSLNPTPTPRSDHDVLDWVNSISERADEIAGLRASTSVSGAQRGGEVRDPWRLARRISGDSC</sequence>
<reference evidence="2" key="1">
    <citation type="submission" date="2017-08" db="EMBL/GenBank/DDBJ databases">
        <authorList>
            <person name="Cuomo C."/>
            <person name="Billmyre B."/>
            <person name="Heitman J."/>
        </authorList>
    </citation>
    <scope>NUCLEOTIDE SEQUENCE</scope>
    <source>
        <strain evidence="2">CBS 12478</strain>
    </source>
</reference>
<feature type="compositionally biased region" description="Low complexity" evidence="1">
    <location>
        <begin position="35"/>
        <end position="63"/>
    </location>
</feature>
<reference evidence="2" key="2">
    <citation type="submission" date="2024-01" db="EMBL/GenBank/DDBJ databases">
        <title>Comparative genomics of Cryptococcus and Kwoniella reveals pathogenesis evolution and contrasting modes of karyotype evolution via chromosome fusion or intercentromeric recombination.</title>
        <authorList>
            <person name="Coelho M.A."/>
            <person name="David-Palma M."/>
            <person name="Shea T."/>
            <person name="Bowers K."/>
            <person name="McGinley-Smith S."/>
            <person name="Mohammad A.W."/>
            <person name="Gnirke A."/>
            <person name="Yurkov A.M."/>
            <person name="Nowrousian M."/>
            <person name="Sun S."/>
            <person name="Cuomo C.A."/>
            <person name="Heitman J."/>
        </authorList>
    </citation>
    <scope>NUCLEOTIDE SEQUENCE</scope>
    <source>
        <strain evidence="2">CBS 12478</strain>
    </source>
</reference>
<organism evidence="2 3">
    <name type="scientific">Kwoniella shandongensis</name>
    <dbReference type="NCBI Taxonomy" id="1734106"/>
    <lineage>
        <taxon>Eukaryota</taxon>
        <taxon>Fungi</taxon>
        <taxon>Dikarya</taxon>
        <taxon>Basidiomycota</taxon>
        <taxon>Agaricomycotina</taxon>
        <taxon>Tremellomycetes</taxon>
        <taxon>Tremellales</taxon>
        <taxon>Cryptococcaceae</taxon>
        <taxon>Kwoniella</taxon>
    </lineage>
</organism>
<evidence type="ECO:0000313" key="2">
    <source>
        <dbReference type="EMBL" id="WWD18565.1"/>
    </source>
</evidence>
<dbReference type="GeneID" id="43585506"/>
<proteinExistence type="predicted"/>
<dbReference type="RefSeq" id="XP_031864292.2">
    <property type="nucleotide sequence ID" value="XM_032001402.2"/>
</dbReference>
<dbReference type="KEGG" id="ksn:43585506"/>
<dbReference type="EMBL" id="CP144055">
    <property type="protein sequence ID" value="WWD18565.1"/>
    <property type="molecule type" value="Genomic_DNA"/>
</dbReference>
<name>A0AAJ8MWG4_9TREE</name>
<protein>
    <submittedName>
        <fullName evidence="2">Uncharacterized protein</fullName>
    </submittedName>
</protein>
<dbReference type="AlphaFoldDB" id="A0AAJ8MWG4"/>